<organism evidence="4 5">
    <name type="scientific">Acrobeloides nanus</name>
    <dbReference type="NCBI Taxonomy" id="290746"/>
    <lineage>
        <taxon>Eukaryota</taxon>
        <taxon>Metazoa</taxon>
        <taxon>Ecdysozoa</taxon>
        <taxon>Nematoda</taxon>
        <taxon>Chromadorea</taxon>
        <taxon>Rhabditida</taxon>
        <taxon>Tylenchina</taxon>
        <taxon>Cephalobomorpha</taxon>
        <taxon>Cephaloboidea</taxon>
        <taxon>Cephalobidae</taxon>
        <taxon>Acrobeloides</taxon>
    </lineage>
</organism>
<dbReference type="PANTHER" id="PTHR13968">
    <property type="entry name" value="HETEROGENEOUS NUCLEAR RIBONUCLEOPROTEIN"/>
    <property type="match status" value="1"/>
</dbReference>
<protein>
    <submittedName>
        <fullName evidence="5">RRM domain-containing protein</fullName>
    </submittedName>
</protein>
<dbReference type="Gene3D" id="3.30.70.330">
    <property type="match status" value="1"/>
</dbReference>
<dbReference type="InterPro" id="IPR012677">
    <property type="entry name" value="Nucleotide-bd_a/b_plait_sf"/>
</dbReference>
<evidence type="ECO:0000313" key="5">
    <source>
        <dbReference type="WBParaSite" id="ACRNAN_Path_641.g2380.t1"/>
    </source>
</evidence>
<dbReference type="GO" id="GO:0003723">
    <property type="term" value="F:RNA binding"/>
    <property type="evidence" value="ECO:0007669"/>
    <property type="project" value="UniProtKB-UniRule"/>
</dbReference>
<dbReference type="PANTHER" id="PTHR13968:SF26">
    <property type="entry name" value="RRM DOMAIN-CONTAINING PROTEIN"/>
    <property type="match status" value="1"/>
</dbReference>
<dbReference type="AlphaFoldDB" id="A0A914C9P9"/>
<evidence type="ECO:0000313" key="4">
    <source>
        <dbReference type="Proteomes" id="UP000887540"/>
    </source>
</evidence>
<evidence type="ECO:0000256" key="1">
    <source>
        <dbReference type="ARBA" id="ARBA00022884"/>
    </source>
</evidence>
<reference evidence="5" key="1">
    <citation type="submission" date="2022-11" db="UniProtKB">
        <authorList>
            <consortium name="WormBaseParasite"/>
        </authorList>
    </citation>
    <scope>IDENTIFICATION</scope>
</reference>
<dbReference type="SUPFAM" id="SSF54928">
    <property type="entry name" value="RNA-binding domain, RBD"/>
    <property type="match status" value="1"/>
</dbReference>
<dbReference type="InterPro" id="IPR013087">
    <property type="entry name" value="Znf_C2H2_type"/>
</dbReference>
<evidence type="ECO:0000256" key="2">
    <source>
        <dbReference type="PROSITE-ProRule" id="PRU00176"/>
    </source>
</evidence>
<dbReference type="WBParaSite" id="ACRNAN_Path_641.g2380.t1">
    <property type="protein sequence ID" value="ACRNAN_Path_641.g2380.t1"/>
    <property type="gene ID" value="ACRNAN_Path_641.g2380"/>
</dbReference>
<dbReference type="Pfam" id="PF00076">
    <property type="entry name" value="RRM_1"/>
    <property type="match status" value="1"/>
</dbReference>
<dbReference type="Proteomes" id="UP000887540">
    <property type="component" value="Unplaced"/>
</dbReference>
<dbReference type="InterPro" id="IPR051186">
    <property type="entry name" value="RRM_HNRPC/RALY_subfam"/>
</dbReference>
<keyword evidence="1 2" id="KW-0694">RNA-binding</keyword>
<feature type="domain" description="RRM" evidence="3">
    <location>
        <begin position="44"/>
        <end position="114"/>
    </location>
</feature>
<accession>A0A914C9P9</accession>
<proteinExistence type="predicted"/>
<keyword evidence="4" id="KW-1185">Reference proteome</keyword>
<sequence length="259" mass="28217">MFGAYGGGAYGYGPGAHGPIGGPPKPKLNISYDTSSKDPVMLRSRVFVGNISNAISRDDLLQLFCAYGNLLGCTVFKGYAFMQYSNLAEADLAVSALNGYNWQGHVLDVKLAVTGMKDIKSPKQSFESNTGGGPAKRPSAASAPFGAYIQNNAGRQEAKKAKYDSLSVNSSDLQYYLDKQDILICGECRFLTSDIEIFIEHRKKPCSLAKEKADDEPDDFSCFTCNEECDSSWTLLKHLSETHKLSLYKKTNEKNGGGK</sequence>
<evidence type="ECO:0000259" key="3">
    <source>
        <dbReference type="PROSITE" id="PS50102"/>
    </source>
</evidence>
<dbReference type="GO" id="GO:0005634">
    <property type="term" value="C:nucleus"/>
    <property type="evidence" value="ECO:0007669"/>
    <property type="project" value="TreeGrafter"/>
</dbReference>
<dbReference type="InterPro" id="IPR035979">
    <property type="entry name" value="RBD_domain_sf"/>
</dbReference>
<dbReference type="PROSITE" id="PS50102">
    <property type="entry name" value="RRM"/>
    <property type="match status" value="1"/>
</dbReference>
<dbReference type="InterPro" id="IPR000504">
    <property type="entry name" value="RRM_dom"/>
</dbReference>
<dbReference type="PROSITE" id="PS00028">
    <property type="entry name" value="ZINC_FINGER_C2H2_1"/>
    <property type="match status" value="1"/>
</dbReference>
<dbReference type="SMART" id="SM00360">
    <property type="entry name" value="RRM"/>
    <property type="match status" value="1"/>
</dbReference>
<name>A0A914C9P9_9BILA</name>